<dbReference type="InterPro" id="IPR036396">
    <property type="entry name" value="Cyt_P450_sf"/>
</dbReference>
<dbReference type="STRING" id="984487.A0A1E4SCG7"/>
<dbReference type="RefSeq" id="XP_020062326.1">
    <property type="nucleotide sequence ID" value="XM_020211164.1"/>
</dbReference>
<dbReference type="PRINTS" id="PR00464">
    <property type="entry name" value="EP450II"/>
</dbReference>
<dbReference type="InterPro" id="IPR047146">
    <property type="entry name" value="Cyt_P450_E_CYP52_fungi"/>
</dbReference>
<dbReference type="PRINTS" id="PR01239">
    <property type="entry name" value="EP450IICYP52"/>
</dbReference>
<evidence type="ECO:0000256" key="8">
    <source>
        <dbReference type="PIRSR" id="PIRSR602402-1"/>
    </source>
</evidence>
<keyword evidence="10" id="KW-0812">Transmembrane</keyword>
<comment type="similarity">
    <text evidence="2 9">Belongs to the cytochrome P450 family.</text>
</comment>
<keyword evidence="5 9" id="KW-0560">Oxidoreductase</keyword>
<feature type="binding site" description="axial binding residue" evidence="8">
    <location>
        <position position="474"/>
    </location>
    <ligand>
        <name>heme</name>
        <dbReference type="ChEBI" id="CHEBI:30413"/>
    </ligand>
    <ligandPart>
        <name>Fe</name>
        <dbReference type="ChEBI" id="CHEBI:18248"/>
    </ligandPart>
</feature>
<feature type="transmembrane region" description="Helical" evidence="10">
    <location>
        <begin position="17"/>
        <end position="37"/>
    </location>
</feature>
<dbReference type="GeneID" id="30985300"/>
<dbReference type="InterPro" id="IPR017972">
    <property type="entry name" value="Cyt_P450_CS"/>
</dbReference>
<keyword evidence="3 8" id="KW-0349">Heme</keyword>
<dbReference type="PRINTS" id="PR00385">
    <property type="entry name" value="P450"/>
</dbReference>
<dbReference type="GO" id="GO:0005506">
    <property type="term" value="F:iron ion binding"/>
    <property type="evidence" value="ECO:0007669"/>
    <property type="project" value="InterPro"/>
</dbReference>
<evidence type="ECO:0000256" key="7">
    <source>
        <dbReference type="ARBA" id="ARBA00023033"/>
    </source>
</evidence>
<dbReference type="InterPro" id="IPR002974">
    <property type="entry name" value="Cyt_P450_E_CYP52_ascomycetes"/>
</dbReference>
<evidence type="ECO:0000256" key="9">
    <source>
        <dbReference type="RuleBase" id="RU000461"/>
    </source>
</evidence>
<dbReference type="SUPFAM" id="SSF48264">
    <property type="entry name" value="Cytochrome P450"/>
    <property type="match status" value="1"/>
</dbReference>
<proteinExistence type="inferred from homology"/>
<keyword evidence="6 8" id="KW-0408">Iron</keyword>
<evidence type="ECO:0000256" key="10">
    <source>
        <dbReference type="SAM" id="Phobius"/>
    </source>
</evidence>
<keyword evidence="7 9" id="KW-0503">Monooxygenase</keyword>
<protein>
    <submittedName>
        <fullName evidence="11">CYP52A13 protein</fullName>
    </submittedName>
</protein>
<evidence type="ECO:0000256" key="4">
    <source>
        <dbReference type="ARBA" id="ARBA00022723"/>
    </source>
</evidence>
<organism evidence="11 12">
    <name type="scientific">Suhomyces tanzawaensis NRRL Y-17324</name>
    <dbReference type="NCBI Taxonomy" id="984487"/>
    <lineage>
        <taxon>Eukaryota</taxon>
        <taxon>Fungi</taxon>
        <taxon>Dikarya</taxon>
        <taxon>Ascomycota</taxon>
        <taxon>Saccharomycotina</taxon>
        <taxon>Pichiomycetes</taxon>
        <taxon>Debaryomycetaceae</taxon>
        <taxon>Suhomyces</taxon>
    </lineage>
</organism>
<dbReference type="EMBL" id="KV453915">
    <property type="protein sequence ID" value="ODV77204.1"/>
    <property type="molecule type" value="Genomic_DNA"/>
</dbReference>
<reference evidence="12" key="1">
    <citation type="submission" date="2016-05" db="EMBL/GenBank/DDBJ databases">
        <title>Comparative genomics of biotechnologically important yeasts.</title>
        <authorList>
            <consortium name="DOE Joint Genome Institute"/>
            <person name="Riley R."/>
            <person name="Haridas S."/>
            <person name="Wolfe K.H."/>
            <person name="Lopes M.R."/>
            <person name="Hittinger C.T."/>
            <person name="Goker M."/>
            <person name="Salamov A."/>
            <person name="Wisecaver J."/>
            <person name="Long T.M."/>
            <person name="Aerts A.L."/>
            <person name="Barry K."/>
            <person name="Choi C."/>
            <person name="Clum A."/>
            <person name="Coughlan A.Y."/>
            <person name="Deshpande S."/>
            <person name="Douglass A.P."/>
            <person name="Hanson S.J."/>
            <person name="Klenk H.-P."/>
            <person name="Labutti K."/>
            <person name="Lapidus A."/>
            <person name="Lindquist E."/>
            <person name="Lipzen A."/>
            <person name="Meier-Kolthoff J.P."/>
            <person name="Ohm R.A."/>
            <person name="Otillar R.P."/>
            <person name="Pangilinan J."/>
            <person name="Peng Y."/>
            <person name="Rokas A."/>
            <person name="Rosa C.A."/>
            <person name="Scheuner C."/>
            <person name="Sibirny A.A."/>
            <person name="Slot J.C."/>
            <person name="Stielow J.B."/>
            <person name="Sun H."/>
            <person name="Kurtzman C.P."/>
            <person name="Blackwell M."/>
            <person name="Grigoriev I.V."/>
            <person name="Jeffries T.W."/>
        </authorList>
    </citation>
    <scope>NUCLEOTIDE SEQUENCE [LARGE SCALE GENOMIC DNA]</scope>
    <source>
        <strain evidence="12">NRRL Y-17324</strain>
    </source>
</reference>
<keyword evidence="4 8" id="KW-0479">Metal-binding</keyword>
<dbReference type="PANTHER" id="PTHR24287:SF1">
    <property type="entry name" value="P450, PUTATIVE (EUROFUNG)-RELATED"/>
    <property type="match status" value="1"/>
</dbReference>
<keyword evidence="10" id="KW-0472">Membrane</keyword>
<dbReference type="Gene3D" id="1.10.630.10">
    <property type="entry name" value="Cytochrome P450"/>
    <property type="match status" value="1"/>
</dbReference>
<evidence type="ECO:0000256" key="2">
    <source>
        <dbReference type="ARBA" id="ARBA00010617"/>
    </source>
</evidence>
<dbReference type="PANTHER" id="PTHR24287">
    <property type="entry name" value="P450, PUTATIVE (EUROFUNG)-RELATED"/>
    <property type="match status" value="1"/>
</dbReference>
<evidence type="ECO:0000256" key="6">
    <source>
        <dbReference type="ARBA" id="ARBA00023004"/>
    </source>
</evidence>
<keyword evidence="12" id="KW-1185">Reference proteome</keyword>
<dbReference type="PROSITE" id="PS00086">
    <property type="entry name" value="CYTOCHROME_P450"/>
    <property type="match status" value="1"/>
</dbReference>
<dbReference type="GO" id="GO:0020037">
    <property type="term" value="F:heme binding"/>
    <property type="evidence" value="ECO:0007669"/>
    <property type="project" value="InterPro"/>
</dbReference>
<dbReference type="InterPro" id="IPR002402">
    <property type="entry name" value="Cyt_P450_E_grp-II"/>
</dbReference>
<accession>A0A1E4SCG7</accession>
<dbReference type="OrthoDB" id="1470350at2759"/>
<gene>
    <name evidence="11" type="ORF">CANTADRAFT_7700</name>
</gene>
<evidence type="ECO:0000256" key="5">
    <source>
        <dbReference type="ARBA" id="ARBA00023002"/>
    </source>
</evidence>
<evidence type="ECO:0000256" key="3">
    <source>
        <dbReference type="ARBA" id="ARBA00022617"/>
    </source>
</evidence>
<dbReference type="Pfam" id="PF00067">
    <property type="entry name" value="p450"/>
    <property type="match status" value="1"/>
</dbReference>
<dbReference type="CDD" id="cd11063">
    <property type="entry name" value="CYP52"/>
    <property type="match status" value="1"/>
</dbReference>
<sequence length="526" mass="60267">MISSQQVDEYSSYFTKWYLIAPLAYLLFKVIDLIRLWRVLRQLGAKPLVNNLNDGSFGIKAGRQILKLKATGELLDFNIERFKNLENTDIDTFSLRVFGAPIIITKDPENIKAMLATQFNDFSLGFRHGHFKPLLGDGIFTLDGEGWKHSRAMLRPQFAREQVAHVKALEPHMQTLAKHVRKYNGAKFDIQELFFRLTVDSATEFLFGESVVSLEDASIGMEKNAVSFDGKDGFADAFNYSQEILATRAVFQKFSWIINPKKFRDCNAKVHQFADYYVGQALKATPEEIEKKSSEGYTFLYELVKHTRDPKILRDQLLNILVAGRDTTAGLLSFAFYELARNPEVWRKLKEEIYEKFGSGDDARIDEITFESLKKCEYLKAVINETLRLYPSVPQNFRVATKDTTLPRGGGPDGHSPVFIPKGQNVIYQVYVTHRDQKVYGKDAEQYRPERWFEPSTRKLGWAFVPFNGGPRICLGQQFALTEASYVITRLAQMFPNLDCYHDEPNFKKQSHLTMSIKDGCPIGLY</sequence>
<keyword evidence="10" id="KW-1133">Transmembrane helix</keyword>
<dbReference type="InterPro" id="IPR001128">
    <property type="entry name" value="Cyt_P450"/>
</dbReference>
<evidence type="ECO:0000256" key="1">
    <source>
        <dbReference type="ARBA" id="ARBA00001971"/>
    </source>
</evidence>
<dbReference type="Proteomes" id="UP000094285">
    <property type="component" value="Unassembled WGS sequence"/>
</dbReference>
<comment type="cofactor">
    <cofactor evidence="1 8">
        <name>heme</name>
        <dbReference type="ChEBI" id="CHEBI:30413"/>
    </cofactor>
</comment>
<evidence type="ECO:0000313" key="12">
    <source>
        <dbReference type="Proteomes" id="UP000094285"/>
    </source>
</evidence>
<name>A0A1E4SCG7_9ASCO</name>
<dbReference type="AlphaFoldDB" id="A0A1E4SCG7"/>
<evidence type="ECO:0000313" key="11">
    <source>
        <dbReference type="EMBL" id="ODV77204.1"/>
    </source>
</evidence>
<dbReference type="GO" id="GO:0016712">
    <property type="term" value="F:oxidoreductase activity, acting on paired donors, with incorporation or reduction of molecular oxygen, reduced flavin or flavoprotein as one donor, and incorporation of one atom of oxygen"/>
    <property type="evidence" value="ECO:0007669"/>
    <property type="project" value="InterPro"/>
</dbReference>